<dbReference type="CDD" id="cd06357">
    <property type="entry name" value="PBP1_AmiC"/>
    <property type="match status" value="1"/>
</dbReference>
<dbReference type="InterPro" id="IPR039570">
    <property type="entry name" value="AmiC_PBP1"/>
</dbReference>
<reference evidence="3" key="1">
    <citation type="journal article" date="2019" name="Int. J. Syst. Evol. Microbiol.">
        <title>The Global Catalogue of Microorganisms (GCM) 10K type strain sequencing project: providing services to taxonomists for standard genome sequencing and annotation.</title>
        <authorList>
            <consortium name="The Broad Institute Genomics Platform"/>
            <consortium name="The Broad Institute Genome Sequencing Center for Infectious Disease"/>
            <person name="Wu L."/>
            <person name="Ma J."/>
        </authorList>
    </citation>
    <scope>NUCLEOTIDE SEQUENCE [LARGE SCALE GENOMIC DNA]</scope>
    <source>
        <strain evidence="3">KCTC 42447</strain>
    </source>
</reference>
<dbReference type="SUPFAM" id="SSF53822">
    <property type="entry name" value="Periplasmic binding protein-like I"/>
    <property type="match status" value="1"/>
</dbReference>
<keyword evidence="3" id="KW-1185">Reference proteome</keyword>
<dbReference type="RefSeq" id="WP_386367529.1">
    <property type="nucleotide sequence ID" value="NZ_JBHRXZ010000029.1"/>
</dbReference>
<name>A0ABV7TA21_9GAMM</name>
<dbReference type="EMBL" id="JBHRXZ010000029">
    <property type="protein sequence ID" value="MFC3609688.1"/>
    <property type="molecule type" value="Genomic_DNA"/>
</dbReference>
<evidence type="ECO:0000313" key="2">
    <source>
        <dbReference type="EMBL" id="MFC3609688.1"/>
    </source>
</evidence>
<sequence>MTTLFRGSREQIMSTTRRRFLRNASITAAAAVAAPSIFIPSAREAWGATLDTGKPIKVGVLFSLTGGLAVPEEDSALVMQYAIDEINAAGGINGSPIEPIIIDAMSDMNVYAQRMRELIMRDKVISVFGCYTSASRKAVLPTVMSQNNLLFYPTCYEGAECTQNTVCTGPLANQHSKDLIPYMVENFGKRVFFVGSNYVWPKESNKNARIWLEQAGGELLGEEYIPLGSSEFGPVLNKIRAAKPDFIFSTVVGSSDIAFHRQFRQAGLSADSMPIASLTTGEIETRAMGNEYGAGHFLSAPYFQALDNPTNQRFVENFLSSKYGKNGTTHYNMEETYTSAYVFKAALERAIAQHGMEEVTPRLIRDAAAGVRLEADISPEGPTWIDEQNFNTWLVPKIGQCQSDGSFKIVKQASEHVAPEPFSIYPDAGICTAEGLQLPNGSVRTNVI</sequence>
<gene>
    <name evidence="2" type="ORF">ACFOMF_18120</name>
</gene>
<keyword evidence="1" id="KW-0732">Signal</keyword>
<dbReference type="NCBIfam" id="TIGR01409">
    <property type="entry name" value="TAT_signal_seq"/>
    <property type="match status" value="1"/>
</dbReference>
<dbReference type="InterPro" id="IPR028082">
    <property type="entry name" value="Peripla_BP_I"/>
</dbReference>
<dbReference type="Pfam" id="PF13433">
    <property type="entry name" value="Peripla_BP_5"/>
    <property type="match status" value="1"/>
</dbReference>
<organism evidence="2 3">
    <name type="scientific">Stutzerimonas tarimensis</name>
    <dbReference type="NCBI Taxonomy" id="1507735"/>
    <lineage>
        <taxon>Bacteria</taxon>
        <taxon>Pseudomonadati</taxon>
        <taxon>Pseudomonadota</taxon>
        <taxon>Gammaproteobacteria</taxon>
        <taxon>Pseudomonadales</taxon>
        <taxon>Pseudomonadaceae</taxon>
        <taxon>Stutzerimonas</taxon>
    </lineage>
</organism>
<protein>
    <submittedName>
        <fullName evidence="2">Transporter substrate-binding domain-containing protein</fullName>
    </submittedName>
</protein>
<dbReference type="Proteomes" id="UP001595630">
    <property type="component" value="Unassembled WGS sequence"/>
</dbReference>
<comment type="caution">
    <text evidence="2">The sequence shown here is derived from an EMBL/GenBank/DDBJ whole genome shotgun (WGS) entry which is preliminary data.</text>
</comment>
<dbReference type="InterPro" id="IPR006311">
    <property type="entry name" value="TAT_signal"/>
</dbReference>
<dbReference type="Gene3D" id="3.40.50.2300">
    <property type="match status" value="2"/>
</dbReference>
<proteinExistence type="predicted"/>
<evidence type="ECO:0000313" key="3">
    <source>
        <dbReference type="Proteomes" id="UP001595630"/>
    </source>
</evidence>
<dbReference type="PROSITE" id="PS51318">
    <property type="entry name" value="TAT"/>
    <property type="match status" value="1"/>
</dbReference>
<dbReference type="PANTHER" id="PTHR47628">
    <property type="match status" value="1"/>
</dbReference>
<accession>A0ABV7TA21</accession>
<dbReference type="PANTHER" id="PTHR47628:SF1">
    <property type="entry name" value="ALIPHATIC AMIDASE EXPRESSION-REGULATING PROTEIN"/>
    <property type="match status" value="1"/>
</dbReference>
<evidence type="ECO:0000256" key="1">
    <source>
        <dbReference type="ARBA" id="ARBA00022729"/>
    </source>
</evidence>
<dbReference type="InterPro" id="IPR019546">
    <property type="entry name" value="TAT_signal_bac_arc"/>
</dbReference>